<dbReference type="InterPro" id="IPR043128">
    <property type="entry name" value="Rev_trsase/Diguanyl_cyclase"/>
</dbReference>
<dbReference type="Gene3D" id="3.30.450.20">
    <property type="entry name" value="PAS domain"/>
    <property type="match status" value="1"/>
</dbReference>
<dbReference type="GO" id="GO:0043709">
    <property type="term" value="P:cell adhesion involved in single-species biofilm formation"/>
    <property type="evidence" value="ECO:0007669"/>
    <property type="project" value="TreeGrafter"/>
</dbReference>
<proteinExistence type="predicted"/>
<dbReference type="InterPro" id="IPR000160">
    <property type="entry name" value="GGDEF_dom"/>
</dbReference>
<comment type="caution">
    <text evidence="3">The sequence shown here is derived from an EMBL/GenBank/DDBJ whole genome shotgun (WGS) entry which is preliminary data.</text>
</comment>
<protein>
    <recommendedName>
        <fullName evidence="2">GGDEF domain-containing protein</fullName>
    </recommendedName>
</protein>
<dbReference type="GO" id="GO:0005886">
    <property type="term" value="C:plasma membrane"/>
    <property type="evidence" value="ECO:0007669"/>
    <property type="project" value="TreeGrafter"/>
</dbReference>
<name>A0A0F9NGM4_9ZZZZ</name>
<dbReference type="PANTHER" id="PTHR45138:SF26">
    <property type="entry name" value="DIGUANYLATE CYCLASE"/>
    <property type="match status" value="1"/>
</dbReference>
<feature type="non-terminal residue" evidence="3">
    <location>
        <position position="1"/>
    </location>
</feature>
<keyword evidence="1" id="KW-0812">Transmembrane</keyword>
<evidence type="ECO:0000256" key="1">
    <source>
        <dbReference type="SAM" id="Phobius"/>
    </source>
</evidence>
<dbReference type="SUPFAM" id="SSF55073">
    <property type="entry name" value="Nucleotide cyclase"/>
    <property type="match status" value="1"/>
</dbReference>
<dbReference type="EMBL" id="LAZR01004173">
    <property type="protein sequence ID" value="KKN11097.1"/>
    <property type="molecule type" value="Genomic_DNA"/>
</dbReference>
<dbReference type="GO" id="GO:0052621">
    <property type="term" value="F:diguanylate cyclase activity"/>
    <property type="evidence" value="ECO:0007669"/>
    <property type="project" value="TreeGrafter"/>
</dbReference>
<dbReference type="SMART" id="SM00267">
    <property type="entry name" value="GGDEF"/>
    <property type="match status" value="1"/>
</dbReference>
<dbReference type="Gene3D" id="3.30.70.270">
    <property type="match status" value="1"/>
</dbReference>
<reference evidence="3" key="1">
    <citation type="journal article" date="2015" name="Nature">
        <title>Complex archaea that bridge the gap between prokaryotes and eukaryotes.</title>
        <authorList>
            <person name="Spang A."/>
            <person name="Saw J.H."/>
            <person name="Jorgensen S.L."/>
            <person name="Zaremba-Niedzwiedzka K."/>
            <person name="Martijn J."/>
            <person name="Lind A.E."/>
            <person name="van Eijk R."/>
            <person name="Schleper C."/>
            <person name="Guy L."/>
            <person name="Ettema T.J."/>
        </authorList>
    </citation>
    <scope>NUCLEOTIDE SEQUENCE</scope>
</reference>
<dbReference type="FunFam" id="3.30.70.270:FF:000001">
    <property type="entry name" value="Diguanylate cyclase domain protein"/>
    <property type="match status" value="1"/>
</dbReference>
<evidence type="ECO:0000259" key="2">
    <source>
        <dbReference type="PROSITE" id="PS50887"/>
    </source>
</evidence>
<dbReference type="AlphaFoldDB" id="A0A0F9NGM4"/>
<feature type="transmembrane region" description="Helical" evidence="1">
    <location>
        <begin position="148"/>
        <end position="169"/>
    </location>
</feature>
<dbReference type="CDD" id="cd01949">
    <property type="entry name" value="GGDEF"/>
    <property type="match status" value="1"/>
</dbReference>
<dbReference type="NCBIfam" id="TIGR00254">
    <property type="entry name" value="GGDEF"/>
    <property type="match status" value="1"/>
</dbReference>
<dbReference type="PROSITE" id="PS50887">
    <property type="entry name" value="GGDEF"/>
    <property type="match status" value="1"/>
</dbReference>
<evidence type="ECO:0000313" key="3">
    <source>
        <dbReference type="EMBL" id="KKN11097.1"/>
    </source>
</evidence>
<keyword evidence="1" id="KW-0472">Membrane</keyword>
<dbReference type="InterPro" id="IPR029787">
    <property type="entry name" value="Nucleotide_cyclase"/>
</dbReference>
<dbReference type="Pfam" id="PF00990">
    <property type="entry name" value="GGDEF"/>
    <property type="match status" value="1"/>
</dbReference>
<dbReference type="InterPro" id="IPR050469">
    <property type="entry name" value="Diguanylate_Cyclase"/>
</dbReference>
<dbReference type="PANTHER" id="PTHR45138">
    <property type="entry name" value="REGULATORY COMPONENTS OF SENSORY TRANSDUCTION SYSTEM"/>
    <property type="match status" value="1"/>
</dbReference>
<organism evidence="3">
    <name type="scientific">marine sediment metagenome</name>
    <dbReference type="NCBI Taxonomy" id="412755"/>
    <lineage>
        <taxon>unclassified sequences</taxon>
        <taxon>metagenomes</taxon>
        <taxon>ecological metagenomes</taxon>
    </lineage>
</organism>
<feature type="domain" description="GGDEF" evidence="2">
    <location>
        <begin position="211"/>
        <end position="339"/>
    </location>
</feature>
<accession>A0A0F9NGM4</accession>
<keyword evidence="1" id="KW-1133">Transmembrane helix</keyword>
<dbReference type="GO" id="GO:1902201">
    <property type="term" value="P:negative regulation of bacterial-type flagellum-dependent cell motility"/>
    <property type="evidence" value="ECO:0007669"/>
    <property type="project" value="TreeGrafter"/>
</dbReference>
<sequence>KKSDRDYLINIDNDTAEPSRLSIFVNYKVLDKKGQFIGVIGIGLSLEIVEELIETYQQKFGREVYLIDATGKVMLKSSSYNDNALIQNDVLSDKLMKDILSVATGSFSYSFDGANTIYLNSRYVPEFSWYLMVEQINDPAADGIESALIFNLLISMAISGMTLLILHFASRGYQGKLESMATKDKLTGVYNRQIFDSLFNQALSTTKRRQQSLTISLIDIDFFKRINDNYGHAHGDEILKSVIELMKANLRQADIICRWGGEEFIIMMSDCDENSAKRTLNMIRELIAEKQFHLGNDKVKITISGGVAEHTHDETMRQVINRADKNLYMAKNQGRNRVV</sequence>
<gene>
    <name evidence="3" type="ORF">LCGC14_1029860</name>
</gene>